<feature type="region of interest" description="Disordered" evidence="1">
    <location>
        <begin position="57"/>
        <end position="80"/>
    </location>
</feature>
<evidence type="ECO:0000256" key="1">
    <source>
        <dbReference type="SAM" id="MobiDB-lite"/>
    </source>
</evidence>
<gene>
    <name evidence="2" type="ORF">E4U43_001991</name>
</gene>
<keyword evidence="3" id="KW-1185">Reference proteome</keyword>
<proteinExistence type="predicted"/>
<name>A0A9P7N797_9HYPO</name>
<accession>A0A9P7N797</accession>
<dbReference type="EMBL" id="SRPW01001671">
    <property type="protein sequence ID" value="KAG5999572.1"/>
    <property type="molecule type" value="Genomic_DNA"/>
</dbReference>
<comment type="caution">
    <text evidence="2">The sequence shown here is derived from an EMBL/GenBank/DDBJ whole genome shotgun (WGS) entry which is preliminary data.</text>
</comment>
<reference evidence="2" key="1">
    <citation type="journal article" date="2020" name="bioRxiv">
        <title>Whole genome comparisons of ergot fungi reveals the divergence and evolution of species within the genus Claviceps are the result of varying mechanisms driving genome evolution and host range expansion.</title>
        <authorList>
            <person name="Wyka S.A."/>
            <person name="Mondo S.J."/>
            <person name="Liu M."/>
            <person name="Dettman J."/>
            <person name="Nalam V."/>
            <person name="Broders K.D."/>
        </authorList>
    </citation>
    <scope>NUCLEOTIDE SEQUENCE</scope>
    <source>
        <strain evidence="2">CCC 602</strain>
    </source>
</reference>
<evidence type="ECO:0000313" key="2">
    <source>
        <dbReference type="EMBL" id="KAG5999572.1"/>
    </source>
</evidence>
<protein>
    <submittedName>
        <fullName evidence="2">Uncharacterized protein</fullName>
    </submittedName>
</protein>
<organism evidence="2 3">
    <name type="scientific">Claviceps pusilla</name>
    <dbReference type="NCBI Taxonomy" id="123648"/>
    <lineage>
        <taxon>Eukaryota</taxon>
        <taxon>Fungi</taxon>
        <taxon>Dikarya</taxon>
        <taxon>Ascomycota</taxon>
        <taxon>Pezizomycotina</taxon>
        <taxon>Sordariomycetes</taxon>
        <taxon>Hypocreomycetidae</taxon>
        <taxon>Hypocreales</taxon>
        <taxon>Clavicipitaceae</taxon>
        <taxon>Claviceps</taxon>
    </lineage>
</organism>
<evidence type="ECO:0000313" key="3">
    <source>
        <dbReference type="Proteomes" id="UP000748025"/>
    </source>
</evidence>
<dbReference type="AlphaFoldDB" id="A0A9P7N797"/>
<dbReference type="Proteomes" id="UP000748025">
    <property type="component" value="Unassembled WGS sequence"/>
</dbReference>
<sequence length="80" mass="9154">MEKMLVEDDTAPLDDELKETIEHHGRIFQNFQNRRYDQCKNSHTPCKDRVIAQKSSPECARCTTREPEDGGSNSGQEVDS</sequence>